<evidence type="ECO:0000313" key="1">
    <source>
        <dbReference type="EMBL" id="KQJ81852.1"/>
    </source>
</evidence>
<dbReference type="Proteomes" id="UP000008810">
    <property type="component" value="Chromosome 5"/>
</dbReference>
<evidence type="ECO:0000313" key="2">
    <source>
        <dbReference type="EnsemblPlants" id="KQJ81852"/>
    </source>
</evidence>
<dbReference type="AlphaFoldDB" id="I1IW98"/>
<reference evidence="2" key="3">
    <citation type="submission" date="2018-08" db="UniProtKB">
        <authorList>
            <consortium name="EnsemblPlants"/>
        </authorList>
    </citation>
    <scope>IDENTIFICATION</scope>
    <source>
        <strain evidence="2">cv. Bd21</strain>
    </source>
</reference>
<gene>
    <name evidence="1" type="ORF">BRADI_5g03470v3</name>
</gene>
<organism evidence="2">
    <name type="scientific">Brachypodium distachyon</name>
    <name type="common">Purple false brome</name>
    <name type="synonym">Trachynia distachya</name>
    <dbReference type="NCBI Taxonomy" id="15368"/>
    <lineage>
        <taxon>Eukaryota</taxon>
        <taxon>Viridiplantae</taxon>
        <taxon>Streptophyta</taxon>
        <taxon>Embryophyta</taxon>
        <taxon>Tracheophyta</taxon>
        <taxon>Spermatophyta</taxon>
        <taxon>Magnoliopsida</taxon>
        <taxon>Liliopsida</taxon>
        <taxon>Poales</taxon>
        <taxon>Poaceae</taxon>
        <taxon>BOP clade</taxon>
        <taxon>Pooideae</taxon>
        <taxon>Stipodae</taxon>
        <taxon>Brachypodieae</taxon>
        <taxon>Brachypodium</taxon>
    </lineage>
</organism>
<accession>I1IW98</accession>
<dbReference type="GO" id="GO:0045271">
    <property type="term" value="C:respiratory chain complex I"/>
    <property type="evidence" value="ECO:0000318"/>
    <property type="project" value="GO_Central"/>
</dbReference>
<dbReference type="Gramene" id="KQJ81852">
    <property type="protein sequence ID" value="KQJ81852"/>
    <property type="gene ID" value="BRADI_5g03470v3"/>
</dbReference>
<dbReference type="HOGENOM" id="CLU_2213579_0_0_1"/>
<reference evidence="1" key="2">
    <citation type="submission" date="2017-06" db="EMBL/GenBank/DDBJ databases">
        <title>WGS assembly of Brachypodium distachyon.</title>
        <authorList>
            <consortium name="The International Brachypodium Initiative"/>
            <person name="Lucas S."/>
            <person name="Harmon-Smith M."/>
            <person name="Lail K."/>
            <person name="Tice H."/>
            <person name="Grimwood J."/>
            <person name="Bruce D."/>
            <person name="Barry K."/>
            <person name="Shu S."/>
            <person name="Lindquist E."/>
            <person name="Wang M."/>
            <person name="Pitluck S."/>
            <person name="Vogel J.P."/>
            <person name="Garvin D.F."/>
            <person name="Mockler T.C."/>
            <person name="Schmutz J."/>
            <person name="Rokhsar D."/>
            <person name="Bevan M.W."/>
        </authorList>
    </citation>
    <scope>NUCLEOTIDE SEQUENCE</scope>
    <source>
        <strain evidence="1">Bd21</strain>
    </source>
</reference>
<name>I1IW98_BRADI</name>
<reference evidence="1 2" key="1">
    <citation type="journal article" date="2010" name="Nature">
        <title>Genome sequencing and analysis of the model grass Brachypodium distachyon.</title>
        <authorList>
            <consortium name="International Brachypodium Initiative"/>
        </authorList>
    </citation>
    <scope>NUCLEOTIDE SEQUENCE [LARGE SCALE GENOMIC DNA]</scope>
    <source>
        <strain evidence="1 2">Bd21</strain>
    </source>
</reference>
<evidence type="ECO:0000313" key="3">
    <source>
        <dbReference type="Proteomes" id="UP000008810"/>
    </source>
</evidence>
<proteinExistence type="predicted"/>
<keyword evidence="3" id="KW-1185">Reference proteome</keyword>
<dbReference type="InParanoid" id="I1IW98"/>
<dbReference type="EMBL" id="CM000884">
    <property type="protein sequence ID" value="KQJ81852.1"/>
    <property type="molecule type" value="Genomic_DNA"/>
</dbReference>
<sequence>MQASRSIPSVMETYNLDDVVTACDLRSAISKQVRKNQGVSDPKVPSPLPNRSASREWIDWMTRNLRSSQTLSLSDPPKGQLAAYAFFSFLVRNGQIVDASSIGLLYW</sequence>
<dbReference type="EnsemblPlants" id="KQJ81852">
    <property type="protein sequence ID" value="KQJ81852"/>
    <property type="gene ID" value="BRADI_5g03470v3"/>
</dbReference>
<dbReference type="STRING" id="15368.I1IW98"/>
<protein>
    <submittedName>
        <fullName evidence="1 2">Uncharacterized protein</fullName>
    </submittedName>
</protein>
<dbReference type="OrthoDB" id="14535at2759"/>